<dbReference type="AlphaFoldDB" id="A0A318U2Z8"/>
<proteinExistence type="predicted"/>
<dbReference type="RefSeq" id="WP_110803983.1">
    <property type="nucleotide sequence ID" value="NZ_QJTK01000001.1"/>
</dbReference>
<reference evidence="1 2" key="1">
    <citation type="submission" date="2018-06" db="EMBL/GenBank/DDBJ databases">
        <title>Genomic Encyclopedia of Type Strains, Phase III (KMG-III): the genomes of soil and plant-associated and newly described type strains.</title>
        <authorList>
            <person name="Whitman W."/>
        </authorList>
    </citation>
    <scope>NUCLEOTIDE SEQUENCE [LARGE SCALE GENOMIC DNA]</scope>
    <source>
        <strain evidence="1 2">JA737</strain>
    </source>
</reference>
<dbReference type="Proteomes" id="UP000247727">
    <property type="component" value="Unassembled WGS sequence"/>
</dbReference>
<name>A0A318U2Z8_9RHOB</name>
<comment type="caution">
    <text evidence="1">The sequence shown here is derived from an EMBL/GenBank/DDBJ whole genome shotgun (WGS) entry which is preliminary data.</text>
</comment>
<organism evidence="1 2">
    <name type="scientific">Rhodobacter viridis</name>
    <dbReference type="NCBI Taxonomy" id="1054202"/>
    <lineage>
        <taxon>Bacteria</taxon>
        <taxon>Pseudomonadati</taxon>
        <taxon>Pseudomonadota</taxon>
        <taxon>Alphaproteobacteria</taxon>
        <taxon>Rhodobacterales</taxon>
        <taxon>Rhodobacter group</taxon>
        <taxon>Rhodobacter</taxon>
    </lineage>
</organism>
<accession>A0A318U2Z8</accession>
<gene>
    <name evidence="1" type="ORF">C8J30_101346</name>
</gene>
<protein>
    <submittedName>
        <fullName evidence="1">Uncharacterized protein</fullName>
    </submittedName>
</protein>
<keyword evidence="2" id="KW-1185">Reference proteome</keyword>
<evidence type="ECO:0000313" key="2">
    <source>
        <dbReference type="Proteomes" id="UP000247727"/>
    </source>
</evidence>
<dbReference type="EMBL" id="QJTK01000001">
    <property type="protein sequence ID" value="PYF12962.1"/>
    <property type="molecule type" value="Genomic_DNA"/>
</dbReference>
<sequence length="74" mass="7767">MPPGGSDRGIDPFATDQLSLKQVEANAHLATGDLTVLTLEKTRACDLVSANAHPPYEVQQAIEITGTTGADHLP</sequence>
<evidence type="ECO:0000313" key="1">
    <source>
        <dbReference type="EMBL" id="PYF12962.1"/>
    </source>
</evidence>